<protein>
    <submittedName>
        <fullName evidence="1">Phage recombination protein Bet</fullName>
    </submittedName>
</protein>
<evidence type="ECO:0000313" key="1">
    <source>
        <dbReference type="EMBL" id="ACU94023.1"/>
    </source>
</evidence>
<dbReference type="InterPro" id="IPR018330">
    <property type="entry name" value="RecT_fam"/>
</dbReference>
<dbReference type="AlphaFoldDB" id="C7MM83"/>
<gene>
    <name evidence="1" type="ordered locus">Ccur_02960</name>
</gene>
<dbReference type="KEGG" id="ccu:Ccur_02960"/>
<dbReference type="InterPro" id="IPR010183">
    <property type="entry name" value="Phage_lambda_Bet"/>
</dbReference>
<dbReference type="STRING" id="469378.Ccur_02960"/>
<sequence>MPQEIAKVEYTAADGQEVRLTPGVIAKYIVSGNGLASEKDIYSFMARCQARGLNPLAGDAYMTVYQGKDGNTSSSVIVSKDYFVRTATAQDSFDGMEAGVTVLNGQGQIQKREGCEFFPSLGEKLLGGWAKVHVKDREHPSKAAVTMDEYDQHRSLWKSKPATMIRKVAIVQALREAYPGQFGGVYDRDEMPPSQEPQQVPVEVYEAPEAYETPDNQNRATEEF</sequence>
<accession>C7MM83</accession>
<dbReference type="Pfam" id="PF03837">
    <property type="entry name" value="RecT"/>
    <property type="match status" value="1"/>
</dbReference>
<dbReference type="EMBL" id="CP001682">
    <property type="protein sequence ID" value="ACU94023.1"/>
    <property type="molecule type" value="Genomic_DNA"/>
</dbReference>
<dbReference type="OrthoDB" id="3191611at2"/>
<keyword evidence="2" id="KW-1185">Reference proteome</keyword>
<name>C7MM83_CRYCD</name>
<dbReference type="GO" id="GO:0006310">
    <property type="term" value="P:DNA recombination"/>
    <property type="evidence" value="ECO:0007669"/>
    <property type="project" value="InterPro"/>
</dbReference>
<organism evidence="1 2">
    <name type="scientific">Cryptobacterium curtum (strain ATCC 700683 / DSM 15641 / CCUG 43107 / 12-3)</name>
    <dbReference type="NCBI Taxonomy" id="469378"/>
    <lineage>
        <taxon>Bacteria</taxon>
        <taxon>Bacillati</taxon>
        <taxon>Actinomycetota</taxon>
        <taxon>Coriobacteriia</taxon>
        <taxon>Eggerthellales</taxon>
        <taxon>Eggerthellaceae</taxon>
        <taxon>Cryptobacterium</taxon>
    </lineage>
</organism>
<dbReference type="Proteomes" id="UP000000954">
    <property type="component" value="Chromosome"/>
</dbReference>
<dbReference type="GO" id="GO:0003677">
    <property type="term" value="F:DNA binding"/>
    <property type="evidence" value="ECO:0007669"/>
    <property type="project" value="InterPro"/>
</dbReference>
<dbReference type="eggNOG" id="COG3723">
    <property type="taxonomic scope" value="Bacteria"/>
</dbReference>
<reference evidence="1 2" key="1">
    <citation type="journal article" date="2009" name="Stand. Genomic Sci.">
        <title>Complete genome sequence of Cryptobacterium curtum type strain (12-3).</title>
        <authorList>
            <person name="Mavrommatis K."/>
            <person name="Pukall R."/>
            <person name="Rohde C."/>
            <person name="Chen F."/>
            <person name="Sims D."/>
            <person name="Brettin T."/>
            <person name="Kuske C."/>
            <person name="Detter J.C."/>
            <person name="Han C."/>
            <person name="Lapidus A."/>
            <person name="Copeland A."/>
            <person name="Glavina Del Rio T."/>
            <person name="Nolan M."/>
            <person name="Lucas S."/>
            <person name="Tice H."/>
            <person name="Cheng J.F."/>
            <person name="Bruce D."/>
            <person name="Goodwin L."/>
            <person name="Pitluck S."/>
            <person name="Ovchinnikova G."/>
            <person name="Pati A."/>
            <person name="Ivanova N."/>
            <person name="Chen A."/>
            <person name="Palaniappan K."/>
            <person name="Chain P."/>
            <person name="D'haeseleer P."/>
            <person name="Goker M."/>
            <person name="Bristow J."/>
            <person name="Eisen J.A."/>
            <person name="Markowitz V."/>
            <person name="Hugenholtz P."/>
            <person name="Rohde M."/>
            <person name="Klenk H.P."/>
            <person name="Kyrpides N.C."/>
        </authorList>
    </citation>
    <scope>NUCLEOTIDE SEQUENCE [LARGE SCALE GENOMIC DNA]</scope>
    <source>
        <strain evidence="2">ATCC 700683 / DSM 15641 / 12-3</strain>
    </source>
</reference>
<dbReference type="HOGENOM" id="CLU_073543_1_0_11"/>
<evidence type="ECO:0000313" key="2">
    <source>
        <dbReference type="Proteomes" id="UP000000954"/>
    </source>
</evidence>
<proteinExistence type="predicted"/>
<dbReference type="RefSeq" id="WP_012802711.1">
    <property type="nucleotide sequence ID" value="NC_013170.1"/>
</dbReference>
<dbReference type="NCBIfam" id="TIGR01913">
    <property type="entry name" value="bet_lambda"/>
    <property type="match status" value="1"/>
</dbReference>